<reference evidence="3 4" key="1">
    <citation type="submission" date="2019-10" db="EMBL/GenBank/DDBJ databases">
        <title>Gracilibacillus sp. nov. isolated from rice seeds.</title>
        <authorList>
            <person name="He S."/>
        </authorList>
    </citation>
    <scope>NUCLEOTIDE SEQUENCE [LARGE SCALE GENOMIC DNA]</scope>
    <source>
        <strain evidence="3 4">TD8</strain>
    </source>
</reference>
<protein>
    <submittedName>
        <fullName evidence="3">MBL fold metallo-hydrolase</fullName>
    </submittedName>
</protein>
<dbReference type="CDD" id="cd07716">
    <property type="entry name" value="RNaseZ_short-form-like_MBL-fold"/>
    <property type="match status" value="1"/>
</dbReference>
<dbReference type="InterPro" id="IPR001279">
    <property type="entry name" value="Metallo-B-lactamas"/>
</dbReference>
<dbReference type="Proteomes" id="UP000480246">
    <property type="component" value="Unassembled WGS sequence"/>
</dbReference>
<evidence type="ECO:0000313" key="4">
    <source>
        <dbReference type="Proteomes" id="UP000480246"/>
    </source>
</evidence>
<name>A0A7C8GR66_9BACI</name>
<feature type="domain" description="Metallo-beta-lactamase" evidence="2">
    <location>
        <begin position="44"/>
        <end position="237"/>
    </location>
</feature>
<organism evidence="3 4">
    <name type="scientific">Gracilibacillus oryzae</name>
    <dbReference type="NCBI Taxonomy" id="1672701"/>
    <lineage>
        <taxon>Bacteria</taxon>
        <taxon>Bacillati</taxon>
        <taxon>Bacillota</taxon>
        <taxon>Bacilli</taxon>
        <taxon>Bacillales</taxon>
        <taxon>Bacillaceae</taxon>
        <taxon>Gracilibacillus</taxon>
    </lineage>
</organism>
<dbReference type="EMBL" id="WEID01000089">
    <property type="protein sequence ID" value="KAB8127679.1"/>
    <property type="molecule type" value="Genomic_DNA"/>
</dbReference>
<accession>A0A7C8GR66</accession>
<keyword evidence="4" id="KW-1185">Reference proteome</keyword>
<dbReference type="PANTHER" id="PTHR46018">
    <property type="entry name" value="ZINC PHOSPHODIESTERASE ELAC PROTEIN 1"/>
    <property type="match status" value="1"/>
</dbReference>
<sequence length="270" mass="30461">MVLAGSIARFFTYKKCMDWPVRRMEAMKLTTIGFWGAYPSKNEATSCYLLEEKGKKIVIDCGSGALAKLQNHIELTDLDAVIISHIHPDHIADLYCLEYAMLIQQQLGNRQKPLDVFIYTENVSHLPFSYPDIFQVKQIKEDSQLQIGTLSFSFHNNLHEIPCCAVKITDQAGKSFVYSGDTGYTESFVQFARNVDTLLIECSFFLEQKGLVKGHLSTVEVAEIAERADVKHVILTHFPHYGSIEQLVKEVQALSSKSVDYAKETLSITI</sequence>
<dbReference type="Gene3D" id="3.60.15.10">
    <property type="entry name" value="Ribonuclease Z/Hydroxyacylglutathione hydrolase-like"/>
    <property type="match status" value="1"/>
</dbReference>
<evidence type="ECO:0000259" key="2">
    <source>
        <dbReference type="SMART" id="SM00849"/>
    </source>
</evidence>
<evidence type="ECO:0000313" key="3">
    <source>
        <dbReference type="EMBL" id="KAB8127679.1"/>
    </source>
</evidence>
<dbReference type="GO" id="GO:0042781">
    <property type="term" value="F:3'-tRNA processing endoribonuclease activity"/>
    <property type="evidence" value="ECO:0007669"/>
    <property type="project" value="TreeGrafter"/>
</dbReference>
<evidence type="ECO:0000256" key="1">
    <source>
        <dbReference type="ARBA" id="ARBA00022833"/>
    </source>
</evidence>
<keyword evidence="3" id="KW-0378">Hydrolase</keyword>
<dbReference type="PANTHER" id="PTHR46018:SF4">
    <property type="entry name" value="METALLO-HYDROLASE YHFI-RELATED"/>
    <property type="match status" value="1"/>
</dbReference>
<dbReference type="InterPro" id="IPR036866">
    <property type="entry name" value="RibonucZ/Hydroxyglut_hydro"/>
</dbReference>
<proteinExistence type="predicted"/>
<dbReference type="AlphaFoldDB" id="A0A7C8GR66"/>
<dbReference type="OrthoDB" id="9794898at2"/>
<dbReference type="Pfam" id="PF12706">
    <property type="entry name" value="Lactamase_B_2"/>
    <property type="match status" value="1"/>
</dbReference>
<keyword evidence="1" id="KW-0862">Zinc</keyword>
<gene>
    <name evidence="3" type="ORF">F9U64_17460</name>
</gene>
<dbReference type="SMART" id="SM00849">
    <property type="entry name" value="Lactamase_B"/>
    <property type="match status" value="1"/>
</dbReference>
<dbReference type="SUPFAM" id="SSF56281">
    <property type="entry name" value="Metallo-hydrolase/oxidoreductase"/>
    <property type="match status" value="1"/>
</dbReference>
<comment type="caution">
    <text evidence="3">The sequence shown here is derived from an EMBL/GenBank/DDBJ whole genome shotgun (WGS) entry which is preliminary data.</text>
</comment>